<dbReference type="Proteomes" id="UP000654075">
    <property type="component" value="Unassembled WGS sequence"/>
</dbReference>
<dbReference type="InterPro" id="IPR027417">
    <property type="entry name" value="P-loop_NTPase"/>
</dbReference>
<keyword evidence="10" id="KW-1185">Reference proteome</keyword>
<dbReference type="Pfam" id="PF13920">
    <property type="entry name" value="zf-C3HC4_3"/>
    <property type="match status" value="1"/>
</dbReference>
<keyword evidence="2" id="KW-0547">Nucleotide-binding</keyword>
<dbReference type="SUPFAM" id="SSF52540">
    <property type="entry name" value="P-loop containing nucleoside triphosphate hydrolases"/>
    <property type="match status" value="1"/>
</dbReference>
<evidence type="ECO:0000313" key="9">
    <source>
        <dbReference type="EMBL" id="CAE8710873.1"/>
    </source>
</evidence>
<dbReference type="GO" id="GO:0004017">
    <property type="term" value="F:AMP kinase activity"/>
    <property type="evidence" value="ECO:0007669"/>
    <property type="project" value="InterPro"/>
</dbReference>
<dbReference type="AlphaFoldDB" id="A0A813E6R1"/>
<evidence type="ECO:0000256" key="1">
    <source>
        <dbReference type="ARBA" id="ARBA00022679"/>
    </source>
</evidence>
<sequence length="1082" mass="115729">MTSGASTTPVLTGDVQIIRSVDEGFCPPLRTTADPRFKGMIFAVMGPPASGKGTQCKRLAVKYDFVHLSTGDVFRDLAKRGTELGLRAKEFMDKGCFVPDEMVLSLVKDRLGQADVKERGCLLDGFPRTADQAEALLKEVKVEGVILLRAPDKTLVLRATDRRIDPATGDIFHLKYLPPPKDIEARLVCRDRDDEHSFKQRLEVFHGQCRRVLPMFSGSVWQMDATLEPDAVFKNMAGLLDKIMEAKMAKNSSGNGGAMPAASPSCSICFDEPANFLVIPCGHQCGCEECLTAVQKHSGRCPICRASVTAIQRVFRCGRDSGENGEATLSKQVPAKTHPDIQDKLDTKVSGQAGDGWSDDETDDVQSTLEDAKLVIVPCDDIGDAGGEVNVVVSAEIFDKATRSPVDICCVVDVSGSMSAEAKYEDEQGNLKSDGLTVLDIVKHAVKAVLYALKEADRLSLVAFNEKASTVLELTQMTEEGQKKAIAALEAMIPGGQTNIWAGVLAAMDSLRSGAQGPDFSARQQAVLLLTDGQPNVVPPRGHLAELRDYRDSHPGFSFQLNTFGFGYNLDSDLLLQLASEGNGTYAFIPDAVIVGTVFVNSVANVLSTLSQSATLNLMLRNGAEFTGPVLGGFPSLEESWGRAVSLGALQYGQSRELVVPLRLPPNTSGQLKPYLEAVLTYPKAGRNSSAAAEGTARTSSSDAKLGAARADAVTVGYAAIAAAADGKGKSAQEAVAALCSRLAEAVSATGDASGEAAVDGRLTALQADVAGRMSKALNGKERFNRWGKHYLRALMRSHQLQVCTNFMDTGLQLYGGSLFRTLRGEGDQIFLSLPPPVPHSKMGRETARSRSPSPKMTTYYAGAGGGCFGPSSTVCVVSRSLRQLQGTGPLVEALLGLAGSRLPVSEVRAGDVLRVADGIARVRCVARIHRDPAQLLVTLPEGLTITRQHPVRIDGVWMRPCNVPGRCYVPTASGMVYNFVLDRCHVLVVDGVECATWGHGLQGNVIGHPFFGTDRVVHGLSSLEGWEDGRVTITGSIRDDNDEVVALLGPSTPTLETMSHKSRSLSKFSPLLRVAASPILF</sequence>
<keyword evidence="4" id="KW-0479">Metal-binding</keyword>
<evidence type="ECO:0008006" key="11">
    <source>
        <dbReference type="Google" id="ProtNLM"/>
    </source>
</evidence>
<keyword evidence="1" id="KW-0808">Transferase</keyword>
<dbReference type="InterPro" id="IPR013083">
    <property type="entry name" value="Znf_RING/FYVE/PHD"/>
</dbReference>
<dbReference type="GO" id="GO:0008270">
    <property type="term" value="F:zinc ion binding"/>
    <property type="evidence" value="ECO:0007669"/>
    <property type="project" value="UniProtKB-KW"/>
</dbReference>
<dbReference type="PANTHER" id="PTHR23359">
    <property type="entry name" value="NUCLEOTIDE KINASE"/>
    <property type="match status" value="1"/>
</dbReference>
<dbReference type="SMART" id="SM00327">
    <property type="entry name" value="VWA"/>
    <property type="match status" value="1"/>
</dbReference>
<evidence type="ECO:0000256" key="2">
    <source>
        <dbReference type="ARBA" id="ARBA00022741"/>
    </source>
</evidence>
<dbReference type="PROSITE" id="PS50089">
    <property type="entry name" value="ZF_RING_2"/>
    <property type="match status" value="1"/>
</dbReference>
<evidence type="ECO:0000313" key="8">
    <source>
        <dbReference type="EMBL" id="CAE8597663.1"/>
    </source>
</evidence>
<dbReference type="Pfam" id="PF00406">
    <property type="entry name" value="ADK"/>
    <property type="match status" value="1"/>
</dbReference>
<dbReference type="SMART" id="SM00184">
    <property type="entry name" value="RING"/>
    <property type="match status" value="1"/>
</dbReference>
<dbReference type="GO" id="GO:0005524">
    <property type="term" value="F:ATP binding"/>
    <property type="evidence" value="ECO:0007669"/>
    <property type="project" value="InterPro"/>
</dbReference>
<proteinExistence type="inferred from homology"/>
<dbReference type="HAMAP" id="MF_00235">
    <property type="entry name" value="Adenylate_kinase_Adk"/>
    <property type="match status" value="1"/>
</dbReference>
<dbReference type="Proteomes" id="UP000626109">
    <property type="component" value="Unassembled WGS sequence"/>
</dbReference>
<reference evidence="8" key="1">
    <citation type="submission" date="2021-02" db="EMBL/GenBank/DDBJ databases">
        <authorList>
            <person name="Dougan E. K."/>
            <person name="Rhodes N."/>
            <person name="Thang M."/>
            <person name="Chan C."/>
        </authorList>
    </citation>
    <scope>NUCLEOTIDE SEQUENCE</scope>
</reference>
<dbReference type="PROSITE" id="PS50234">
    <property type="entry name" value="VWFA"/>
    <property type="match status" value="1"/>
</dbReference>
<keyword evidence="3" id="KW-0418">Kinase</keyword>
<name>A0A813E6R1_POLGL</name>
<dbReference type="PROSITE" id="PS00113">
    <property type="entry name" value="ADENYLATE_KINASE"/>
    <property type="match status" value="1"/>
</dbReference>
<evidence type="ECO:0000256" key="4">
    <source>
        <dbReference type="PROSITE-ProRule" id="PRU00175"/>
    </source>
</evidence>
<dbReference type="Gene3D" id="3.40.50.410">
    <property type="entry name" value="von Willebrand factor, type A domain"/>
    <property type="match status" value="1"/>
</dbReference>
<dbReference type="EMBL" id="CAJNNV010009668">
    <property type="protein sequence ID" value="CAE8597663.1"/>
    <property type="molecule type" value="Genomic_DNA"/>
</dbReference>
<feature type="region of interest" description="Disordered" evidence="5">
    <location>
        <begin position="834"/>
        <end position="855"/>
    </location>
</feature>
<dbReference type="Pfam" id="PF14623">
    <property type="entry name" value="Vint"/>
    <property type="match status" value="1"/>
</dbReference>
<dbReference type="SUPFAM" id="SSF53300">
    <property type="entry name" value="vWA-like"/>
    <property type="match status" value="1"/>
</dbReference>
<dbReference type="InterPro" id="IPR033690">
    <property type="entry name" value="Adenylat_kinase_CS"/>
</dbReference>
<comment type="caution">
    <text evidence="8">The sequence shown here is derived from an EMBL/GenBank/DDBJ whole genome shotgun (WGS) entry which is preliminary data.</text>
</comment>
<dbReference type="Pfam" id="PF14624">
    <property type="entry name" value="Vwaint"/>
    <property type="match status" value="1"/>
</dbReference>
<accession>A0A813E6R1</accession>
<dbReference type="CDD" id="cd01428">
    <property type="entry name" value="ADK"/>
    <property type="match status" value="1"/>
</dbReference>
<evidence type="ECO:0000256" key="5">
    <source>
        <dbReference type="SAM" id="MobiDB-lite"/>
    </source>
</evidence>
<dbReference type="InterPro" id="IPR006259">
    <property type="entry name" value="Adenyl_kin_sub"/>
</dbReference>
<keyword evidence="4" id="KW-0863">Zinc-finger</keyword>
<dbReference type="EMBL" id="CAJNNW010032049">
    <property type="protein sequence ID" value="CAE8710873.1"/>
    <property type="molecule type" value="Genomic_DNA"/>
</dbReference>
<evidence type="ECO:0000259" key="6">
    <source>
        <dbReference type="PROSITE" id="PS50089"/>
    </source>
</evidence>
<dbReference type="Gene3D" id="3.30.40.10">
    <property type="entry name" value="Zinc/RING finger domain, C3HC4 (zinc finger)"/>
    <property type="match status" value="1"/>
</dbReference>
<keyword evidence="4" id="KW-0862">Zinc</keyword>
<dbReference type="InterPro" id="IPR002035">
    <property type="entry name" value="VWF_A"/>
</dbReference>
<dbReference type="InterPro" id="IPR001841">
    <property type="entry name" value="Znf_RING"/>
</dbReference>
<evidence type="ECO:0000313" key="10">
    <source>
        <dbReference type="Proteomes" id="UP000654075"/>
    </source>
</evidence>
<dbReference type="NCBIfam" id="TIGR01351">
    <property type="entry name" value="adk"/>
    <property type="match status" value="1"/>
</dbReference>
<evidence type="ECO:0000256" key="3">
    <source>
        <dbReference type="ARBA" id="ARBA00022777"/>
    </source>
</evidence>
<gene>
    <name evidence="8" type="ORF">PGLA1383_LOCUS16098</name>
    <name evidence="9" type="ORF">PGLA2088_LOCUS36183</name>
</gene>
<dbReference type="InterPro" id="IPR036465">
    <property type="entry name" value="vWFA_dom_sf"/>
</dbReference>
<protein>
    <recommendedName>
        <fullName evidence="11">Adenylate kinase</fullName>
    </recommendedName>
</protein>
<evidence type="ECO:0000259" key="7">
    <source>
        <dbReference type="PROSITE" id="PS50234"/>
    </source>
</evidence>
<dbReference type="Pfam" id="PF00092">
    <property type="entry name" value="VWA"/>
    <property type="match status" value="1"/>
</dbReference>
<feature type="domain" description="RING-type" evidence="6">
    <location>
        <begin position="266"/>
        <end position="305"/>
    </location>
</feature>
<dbReference type="InterPro" id="IPR000850">
    <property type="entry name" value="Adenylat/UMP-CMP_kin"/>
</dbReference>
<dbReference type="Gene3D" id="3.40.50.300">
    <property type="entry name" value="P-loop containing nucleotide triphosphate hydrolases"/>
    <property type="match status" value="1"/>
</dbReference>
<dbReference type="InterPro" id="IPR039510">
    <property type="entry name" value="Vint_dom"/>
</dbReference>
<dbReference type="SUPFAM" id="SSF57850">
    <property type="entry name" value="RING/U-box"/>
    <property type="match status" value="1"/>
</dbReference>
<feature type="domain" description="VWFA" evidence="7">
    <location>
        <begin position="407"/>
        <end position="610"/>
    </location>
</feature>
<dbReference type="InterPro" id="IPR032838">
    <property type="entry name" value="Vwaint_dom"/>
</dbReference>
<organism evidence="8 10">
    <name type="scientific">Polarella glacialis</name>
    <name type="common">Dinoflagellate</name>
    <dbReference type="NCBI Taxonomy" id="89957"/>
    <lineage>
        <taxon>Eukaryota</taxon>
        <taxon>Sar</taxon>
        <taxon>Alveolata</taxon>
        <taxon>Dinophyceae</taxon>
        <taxon>Suessiales</taxon>
        <taxon>Suessiaceae</taxon>
        <taxon>Polarella</taxon>
    </lineage>
</organism>
<dbReference type="PRINTS" id="PR00094">
    <property type="entry name" value="ADENYLTKNASE"/>
</dbReference>
<dbReference type="OrthoDB" id="10264538at2759"/>